<evidence type="ECO:0000256" key="1">
    <source>
        <dbReference type="ARBA" id="ARBA00022679"/>
    </source>
</evidence>
<dbReference type="Gene3D" id="1.20.120.1750">
    <property type="match status" value="1"/>
</dbReference>
<evidence type="ECO:0000259" key="9">
    <source>
        <dbReference type="PROSITE" id="PS51873"/>
    </source>
</evidence>
<dbReference type="AlphaFoldDB" id="A0A6C0JP66"/>
<keyword evidence="5" id="KW-0833">Ubl conjugation pathway</keyword>
<name>A0A6C0JP66_9ZZZZ</name>
<evidence type="ECO:0000313" key="10">
    <source>
        <dbReference type="EMBL" id="QHU05504.1"/>
    </source>
</evidence>
<proteinExistence type="predicted"/>
<keyword evidence="4" id="KW-0863">Zinc-finger</keyword>
<evidence type="ECO:0000256" key="5">
    <source>
        <dbReference type="ARBA" id="ARBA00022786"/>
    </source>
</evidence>
<dbReference type="SUPFAM" id="SSF57850">
    <property type="entry name" value="RING/U-box"/>
    <property type="match status" value="1"/>
</dbReference>
<dbReference type="InterPro" id="IPR044066">
    <property type="entry name" value="TRIAD_supradom"/>
</dbReference>
<keyword evidence="3" id="KW-0677">Repeat</keyword>
<sequence>MDIANVIESSNEMANVIVKKTKVKSKEPEPSCSVCCEILNKSNHSPCVCPKCEFVACKTCVRKYLESDTSESHCMSCKYAWDDEFVLNSVNKTYFHSDLKEQKKQRYFEVEKSKLAESQDAAKDFLNKEKCEKLCGEIEKENKELMRRIRENKSKIVQITYDYSKKSKKERKAFIMRCQLSGCNGFISQSYKCELCENTTCSKCFEIQREGHECKKEDIDTAELIKKDSRPCPTCATRISKIDGCPQMWCTNCHNAFDWNTGQKVVGTQIHNPHFYEYLKQAGNGVIPRNPGDVMCGGLPNIGILGPQLGLCLYDAKTSDFIRYNINNMHRIIGHFHYEIQQHNRVNLFEQRLEDAHVQLIIGRMTEGVFRDKIWTIYTKKNKVRVNCRLLETVEMVGTDLLQRYFKSIERRLSTPDITELTITTLKEFHTIIDYYNSLQEKKGRLFKEVGMNIKIIKTRGNEDELNITQIFNYQLRGMF</sequence>
<protein>
    <recommendedName>
        <fullName evidence="11">RING-type domain-containing protein</fullName>
    </recommendedName>
</protein>
<dbReference type="PROSITE" id="PS51873">
    <property type="entry name" value="TRIAD"/>
    <property type="match status" value="1"/>
</dbReference>
<keyword evidence="2" id="KW-0479">Metal-binding</keyword>
<reference evidence="10" key="1">
    <citation type="journal article" date="2020" name="Nature">
        <title>Giant virus diversity and host interactions through global metagenomics.</title>
        <authorList>
            <person name="Schulz F."/>
            <person name="Roux S."/>
            <person name="Paez-Espino D."/>
            <person name="Jungbluth S."/>
            <person name="Walsh D.A."/>
            <person name="Denef V.J."/>
            <person name="McMahon K.D."/>
            <person name="Konstantinidis K.T."/>
            <person name="Eloe-Fadrosh E.A."/>
            <person name="Kyrpides N.C."/>
            <person name="Woyke T."/>
        </authorList>
    </citation>
    <scope>NUCLEOTIDE SEQUENCE</scope>
    <source>
        <strain evidence="10">GVMAG-M-3300027736-24</strain>
    </source>
</reference>
<feature type="coiled-coil region" evidence="7">
    <location>
        <begin position="128"/>
        <end position="155"/>
    </location>
</feature>
<feature type="domain" description="RING-type" evidence="9">
    <location>
        <begin position="28"/>
        <end position="287"/>
    </location>
</feature>
<evidence type="ECO:0000256" key="7">
    <source>
        <dbReference type="SAM" id="Coils"/>
    </source>
</evidence>
<dbReference type="InterPro" id="IPR013083">
    <property type="entry name" value="Znf_RING/FYVE/PHD"/>
</dbReference>
<evidence type="ECO:0000256" key="2">
    <source>
        <dbReference type="ARBA" id="ARBA00022723"/>
    </source>
</evidence>
<dbReference type="GO" id="GO:0016740">
    <property type="term" value="F:transferase activity"/>
    <property type="evidence" value="ECO:0007669"/>
    <property type="project" value="UniProtKB-KW"/>
</dbReference>
<evidence type="ECO:0008006" key="11">
    <source>
        <dbReference type="Google" id="ProtNLM"/>
    </source>
</evidence>
<dbReference type="InterPro" id="IPR001841">
    <property type="entry name" value="Znf_RING"/>
</dbReference>
<dbReference type="Gene3D" id="3.30.40.10">
    <property type="entry name" value="Zinc/RING finger domain, C3HC4 (zinc finger)"/>
    <property type="match status" value="1"/>
</dbReference>
<evidence type="ECO:0000256" key="3">
    <source>
        <dbReference type="ARBA" id="ARBA00022737"/>
    </source>
</evidence>
<dbReference type="EMBL" id="MN740417">
    <property type="protein sequence ID" value="QHU05504.1"/>
    <property type="molecule type" value="Genomic_DNA"/>
</dbReference>
<accession>A0A6C0JP66</accession>
<keyword evidence="6" id="KW-0862">Zinc</keyword>
<keyword evidence="7" id="KW-0175">Coiled coil</keyword>
<dbReference type="PROSITE" id="PS50089">
    <property type="entry name" value="ZF_RING_2"/>
    <property type="match status" value="1"/>
</dbReference>
<dbReference type="GO" id="GO:0008270">
    <property type="term" value="F:zinc ion binding"/>
    <property type="evidence" value="ECO:0007669"/>
    <property type="project" value="UniProtKB-KW"/>
</dbReference>
<evidence type="ECO:0000256" key="4">
    <source>
        <dbReference type="ARBA" id="ARBA00022771"/>
    </source>
</evidence>
<evidence type="ECO:0000256" key="6">
    <source>
        <dbReference type="ARBA" id="ARBA00022833"/>
    </source>
</evidence>
<feature type="domain" description="RING-type" evidence="8">
    <location>
        <begin position="32"/>
        <end position="78"/>
    </location>
</feature>
<organism evidence="10">
    <name type="scientific">viral metagenome</name>
    <dbReference type="NCBI Taxonomy" id="1070528"/>
    <lineage>
        <taxon>unclassified sequences</taxon>
        <taxon>metagenomes</taxon>
        <taxon>organismal metagenomes</taxon>
    </lineage>
</organism>
<evidence type="ECO:0000259" key="8">
    <source>
        <dbReference type="PROSITE" id="PS50089"/>
    </source>
</evidence>
<keyword evidence="1" id="KW-0808">Transferase</keyword>